<comment type="similarity">
    <text evidence="5 11">Belongs to the purine/pyrimidine phosphoribosyltransferase family.</text>
</comment>
<dbReference type="Gene3D" id="3.40.50.2020">
    <property type="match status" value="1"/>
</dbReference>
<dbReference type="GO" id="GO:0006166">
    <property type="term" value="P:purine ribonucleoside salvage"/>
    <property type="evidence" value="ECO:0007669"/>
    <property type="project" value="UniProtKB-KW"/>
</dbReference>
<dbReference type="GO" id="GO:0003999">
    <property type="term" value="F:adenine phosphoribosyltransferase activity"/>
    <property type="evidence" value="ECO:0007669"/>
    <property type="project" value="UniProtKB-UniRule"/>
</dbReference>
<comment type="pathway">
    <text evidence="4 11">Purine metabolism; AMP biosynthesis via salvage pathway; AMP from adenine: step 1/1.</text>
</comment>
<dbReference type="EMBL" id="JAMTCK010000007">
    <property type="protein sequence ID" value="MCP2166630.1"/>
    <property type="molecule type" value="Genomic_DNA"/>
</dbReference>
<dbReference type="InterPro" id="IPR029057">
    <property type="entry name" value="PRTase-like"/>
</dbReference>
<feature type="domain" description="Phosphoribosyltransferase" evidence="12">
    <location>
        <begin position="118"/>
        <end position="163"/>
    </location>
</feature>
<dbReference type="CDD" id="cd06223">
    <property type="entry name" value="PRTases_typeI"/>
    <property type="match status" value="1"/>
</dbReference>
<dbReference type="GO" id="GO:0005737">
    <property type="term" value="C:cytoplasm"/>
    <property type="evidence" value="ECO:0007669"/>
    <property type="project" value="UniProtKB-SubCell"/>
</dbReference>
<dbReference type="Pfam" id="PF00156">
    <property type="entry name" value="Pribosyltran"/>
    <property type="match status" value="1"/>
</dbReference>
<organism evidence="13 14">
    <name type="scientific">Goodfellowiella coeruleoviolacea</name>
    <dbReference type="NCBI Taxonomy" id="334858"/>
    <lineage>
        <taxon>Bacteria</taxon>
        <taxon>Bacillati</taxon>
        <taxon>Actinomycetota</taxon>
        <taxon>Actinomycetes</taxon>
        <taxon>Pseudonocardiales</taxon>
        <taxon>Pseudonocardiaceae</taxon>
        <taxon>Goodfellowiella</taxon>
    </lineage>
</organism>
<dbReference type="RefSeq" id="WP_253772676.1">
    <property type="nucleotide sequence ID" value="NZ_JAMTCK010000007.1"/>
</dbReference>
<evidence type="ECO:0000256" key="6">
    <source>
        <dbReference type="ARBA" id="ARBA00011893"/>
    </source>
</evidence>
<dbReference type="HAMAP" id="MF_00004">
    <property type="entry name" value="Aden_phosphoribosyltr"/>
    <property type="match status" value="1"/>
</dbReference>
<dbReference type="InterPro" id="IPR050054">
    <property type="entry name" value="UPRTase/APRTase"/>
</dbReference>
<protein>
    <recommendedName>
        <fullName evidence="6 11">Adenine phosphoribosyltransferase</fullName>
        <shortName evidence="11">APRT</shortName>
        <ecNumber evidence="6 11">2.4.2.7</ecNumber>
    </recommendedName>
</protein>
<dbReference type="AlphaFoldDB" id="A0AAE3GEE6"/>
<evidence type="ECO:0000313" key="13">
    <source>
        <dbReference type="EMBL" id="MCP2166630.1"/>
    </source>
</evidence>
<dbReference type="SUPFAM" id="SSF53271">
    <property type="entry name" value="PRTase-like"/>
    <property type="match status" value="1"/>
</dbReference>
<dbReference type="GO" id="GO:0044209">
    <property type="term" value="P:AMP salvage"/>
    <property type="evidence" value="ECO:0007669"/>
    <property type="project" value="UniProtKB-UniRule"/>
</dbReference>
<evidence type="ECO:0000256" key="1">
    <source>
        <dbReference type="ARBA" id="ARBA00000868"/>
    </source>
</evidence>
<keyword evidence="9 11" id="KW-0808">Transferase</keyword>
<keyword evidence="10 11" id="KW-0660">Purine salvage</keyword>
<keyword evidence="7 11" id="KW-0963">Cytoplasm</keyword>
<comment type="catalytic activity">
    <reaction evidence="1 11">
        <text>AMP + diphosphate = 5-phospho-alpha-D-ribose 1-diphosphate + adenine</text>
        <dbReference type="Rhea" id="RHEA:16609"/>
        <dbReference type="ChEBI" id="CHEBI:16708"/>
        <dbReference type="ChEBI" id="CHEBI:33019"/>
        <dbReference type="ChEBI" id="CHEBI:58017"/>
        <dbReference type="ChEBI" id="CHEBI:456215"/>
        <dbReference type="EC" id="2.4.2.7"/>
    </reaction>
</comment>
<gene>
    <name evidence="11" type="primary">apt</name>
    <name evidence="13" type="ORF">LX83_003498</name>
</gene>
<accession>A0AAE3GEE6</accession>
<evidence type="ECO:0000256" key="3">
    <source>
        <dbReference type="ARBA" id="ARBA00004496"/>
    </source>
</evidence>
<comment type="subcellular location">
    <subcellularLocation>
        <location evidence="3 11">Cytoplasm</location>
    </subcellularLocation>
</comment>
<comment type="function">
    <text evidence="2 11">Catalyzes a salvage reaction resulting in the formation of AMP, that is energically less costly than de novo synthesis.</text>
</comment>
<dbReference type="NCBIfam" id="NF002634">
    <property type="entry name" value="PRK02304.1-3"/>
    <property type="match status" value="1"/>
</dbReference>
<name>A0AAE3GEE6_9PSEU</name>
<dbReference type="PANTHER" id="PTHR32315">
    <property type="entry name" value="ADENINE PHOSPHORIBOSYLTRANSFERASE"/>
    <property type="match status" value="1"/>
</dbReference>
<evidence type="ECO:0000256" key="2">
    <source>
        <dbReference type="ARBA" id="ARBA00003968"/>
    </source>
</evidence>
<keyword evidence="14" id="KW-1185">Reference proteome</keyword>
<evidence type="ECO:0000259" key="12">
    <source>
        <dbReference type="Pfam" id="PF00156"/>
    </source>
</evidence>
<dbReference type="EC" id="2.4.2.7" evidence="6 11"/>
<evidence type="ECO:0000256" key="8">
    <source>
        <dbReference type="ARBA" id="ARBA00022676"/>
    </source>
</evidence>
<dbReference type="GO" id="GO:0006168">
    <property type="term" value="P:adenine salvage"/>
    <property type="evidence" value="ECO:0007669"/>
    <property type="project" value="InterPro"/>
</dbReference>
<dbReference type="GO" id="GO:0016208">
    <property type="term" value="F:AMP binding"/>
    <property type="evidence" value="ECO:0007669"/>
    <property type="project" value="TreeGrafter"/>
</dbReference>
<comment type="subunit">
    <text evidence="11">Homodimer.</text>
</comment>
<evidence type="ECO:0000256" key="9">
    <source>
        <dbReference type="ARBA" id="ARBA00022679"/>
    </source>
</evidence>
<evidence type="ECO:0000256" key="10">
    <source>
        <dbReference type="ARBA" id="ARBA00022726"/>
    </source>
</evidence>
<dbReference type="FunFam" id="3.40.50.2020:FF:000021">
    <property type="entry name" value="Adenine phosphoribosyltransferase"/>
    <property type="match status" value="1"/>
</dbReference>
<evidence type="ECO:0000313" key="14">
    <source>
        <dbReference type="Proteomes" id="UP001206128"/>
    </source>
</evidence>
<dbReference type="NCBIfam" id="NF002636">
    <property type="entry name" value="PRK02304.1-5"/>
    <property type="match status" value="1"/>
</dbReference>
<evidence type="ECO:0000256" key="5">
    <source>
        <dbReference type="ARBA" id="ARBA00008391"/>
    </source>
</evidence>
<evidence type="ECO:0000256" key="11">
    <source>
        <dbReference type="HAMAP-Rule" id="MF_00004"/>
    </source>
</evidence>
<dbReference type="InterPro" id="IPR000836">
    <property type="entry name" value="PRTase_dom"/>
</dbReference>
<dbReference type="InterPro" id="IPR005764">
    <property type="entry name" value="Ade_phspho_trans"/>
</dbReference>
<keyword evidence="8 11" id="KW-0328">Glycosyltransferase</keyword>
<comment type="caution">
    <text evidence="13">The sequence shown here is derived from an EMBL/GenBank/DDBJ whole genome shotgun (WGS) entry which is preliminary data.</text>
</comment>
<dbReference type="GO" id="GO:0002055">
    <property type="term" value="F:adenine binding"/>
    <property type="evidence" value="ECO:0007669"/>
    <property type="project" value="TreeGrafter"/>
</dbReference>
<evidence type="ECO:0000256" key="7">
    <source>
        <dbReference type="ARBA" id="ARBA00022490"/>
    </source>
</evidence>
<sequence>MTGVVDPSVAGRADLVRALDLIRDIPDFPQPGVLFKDISPLLADGAAVRAVVDAMAAQAGPEVDLVVALEARGFLLGAGVGYARGLGVVPVRKPGKLPAVAHRIDFQLEYGTATFELPADVLSPGARVLVVDDVLATGGTMEAACELVERAGGTVVGVSVVLELAALGGRRRLAGRNVHTLLTV</sequence>
<reference evidence="13" key="1">
    <citation type="submission" date="2022-06" db="EMBL/GenBank/DDBJ databases">
        <title>Genomic Encyclopedia of Archaeal and Bacterial Type Strains, Phase II (KMG-II): from individual species to whole genera.</title>
        <authorList>
            <person name="Goeker M."/>
        </authorList>
    </citation>
    <scope>NUCLEOTIDE SEQUENCE</scope>
    <source>
        <strain evidence="13">DSM 43935</strain>
    </source>
</reference>
<proteinExistence type="inferred from homology"/>
<dbReference type="Proteomes" id="UP001206128">
    <property type="component" value="Unassembled WGS sequence"/>
</dbReference>
<evidence type="ECO:0000256" key="4">
    <source>
        <dbReference type="ARBA" id="ARBA00004659"/>
    </source>
</evidence>
<dbReference type="PANTHER" id="PTHR32315:SF3">
    <property type="entry name" value="ADENINE PHOSPHORIBOSYLTRANSFERASE"/>
    <property type="match status" value="1"/>
</dbReference>